<dbReference type="GO" id="GO:0000976">
    <property type="term" value="F:transcription cis-regulatory region binding"/>
    <property type="evidence" value="ECO:0007669"/>
    <property type="project" value="TreeGrafter"/>
</dbReference>
<keyword evidence="1" id="KW-0805">Transcription regulation</keyword>
<organism evidence="5 6">
    <name type="scientific">Capnocytophaga felis</name>
    <dbReference type="NCBI Taxonomy" id="2267611"/>
    <lineage>
        <taxon>Bacteria</taxon>
        <taxon>Pseudomonadati</taxon>
        <taxon>Bacteroidota</taxon>
        <taxon>Flavobacteriia</taxon>
        <taxon>Flavobacteriales</taxon>
        <taxon>Flavobacteriaceae</taxon>
        <taxon>Capnocytophaga</taxon>
    </lineage>
</organism>
<dbReference type="PANTHER" id="PTHR30146:SF109">
    <property type="entry name" value="HTH-TYPE TRANSCRIPTIONAL REGULATOR GALS"/>
    <property type="match status" value="1"/>
</dbReference>
<dbReference type="InterPro" id="IPR046335">
    <property type="entry name" value="LacI/GalR-like_sensor"/>
</dbReference>
<evidence type="ECO:0000313" key="6">
    <source>
        <dbReference type="Proteomes" id="UP000398217"/>
    </source>
</evidence>
<keyword evidence="6" id="KW-1185">Reference proteome</keyword>
<dbReference type="Gene3D" id="3.40.50.2300">
    <property type="match status" value="2"/>
</dbReference>
<keyword evidence="3" id="KW-0804">Transcription</keyword>
<dbReference type="Pfam" id="PF13377">
    <property type="entry name" value="Peripla_BP_3"/>
    <property type="match status" value="1"/>
</dbReference>
<keyword evidence="2" id="KW-0238">DNA-binding</keyword>
<reference evidence="6" key="1">
    <citation type="journal article" date="2020" name="Int. J. Syst. Evol. Microbiol.">
        <title>Capnocytophaga felis sp. nov. isolated from the feline oral cavity.</title>
        <authorList>
            <person name="Suzuki M."/>
            <person name="Umeda K."/>
            <person name="Kimura M."/>
            <person name="Imaoka K."/>
            <person name="Morikawa S."/>
            <person name="Maeda K."/>
        </authorList>
    </citation>
    <scope>NUCLEOTIDE SEQUENCE [LARGE SCALE GENOMIC DNA]</scope>
    <source>
        <strain evidence="6">KC07070</strain>
    </source>
</reference>
<comment type="caution">
    <text evidence="5">The sequence shown here is derived from an EMBL/GenBank/DDBJ whole genome shotgun (WGS) entry which is preliminary data.</text>
</comment>
<dbReference type="InterPro" id="IPR028082">
    <property type="entry name" value="Peripla_BP_I"/>
</dbReference>
<dbReference type="PANTHER" id="PTHR30146">
    <property type="entry name" value="LACI-RELATED TRANSCRIPTIONAL REPRESSOR"/>
    <property type="match status" value="1"/>
</dbReference>
<evidence type="ECO:0000259" key="4">
    <source>
        <dbReference type="Pfam" id="PF13377"/>
    </source>
</evidence>
<dbReference type="CDD" id="cd06267">
    <property type="entry name" value="PBP1_LacI_sugar_binding-like"/>
    <property type="match status" value="1"/>
</dbReference>
<dbReference type="SUPFAM" id="SSF53822">
    <property type="entry name" value="Periplasmic binding protein-like I"/>
    <property type="match status" value="1"/>
</dbReference>
<proteinExistence type="predicted"/>
<feature type="domain" description="Transcriptional regulator LacI/GalR-like sensor" evidence="4">
    <location>
        <begin position="28"/>
        <end position="188"/>
    </location>
</feature>
<name>A0A5M4B8I5_9FLAO</name>
<gene>
    <name evidence="5" type="ORF">RCZ01_08770</name>
</gene>
<dbReference type="GO" id="GO:0003700">
    <property type="term" value="F:DNA-binding transcription factor activity"/>
    <property type="evidence" value="ECO:0007669"/>
    <property type="project" value="TreeGrafter"/>
</dbReference>
<evidence type="ECO:0000313" key="5">
    <source>
        <dbReference type="EMBL" id="GET45575.1"/>
    </source>
</evidence>
<dbReference type="EMBL" id="BLBC01000005">
    <property type="protein sequence ID" value="GET45575.1"/>
    <property type="molecule type" value="Genomic_DNA"/>
</dbReference>
<protein>
    <recommendedName>
        <fullName evidence="4">Transcriptional regulator LacI/GalR-like sensor domain-containing protein</fullName>
    </recommendedName>
</protein>
<dbReference type="AlphaFoldDB" id="A0A5M4B8I5"/>
<evidence type="ECO:0000256" key="2">
    <source>
        <dbReference type="ARBA" id="ARBA00023125"/>
    </source>
</evidence>
<evidence type="ECO:0000256" key="3">
    <source>
        <dbReference type="ARBA" id="ARBA00023163"/>
    </source>
</evidence>
<dbReference type="Proteomes" id="UP000398217">
    <property type="component" value="Unassembled WGS sequence"/>
</dbReference>
<dbReference type="RefSeq" id="WP_262884840.1">
    <property type="nucleotide sequence ID" value="NZ_BLBC01000005.1"/>
</dbReference>
<sequence length="189" mass="21311">MVFFDRTISELPASKVKIDDYTKAFFMVERMISSGRKQIAHLVGPSHIQNAFERKRGYRDALEKFRIPYRPEYEVNAGVDFAGGERAIEQLLSRGITFDAIFCFTEMSALGAKSHLQKHRIKIPEEVAIACISGTNLCALVHPSITAVEQPVKRMAKEASRLIIQKLENPESPDKTIVLEAETICRESI</sequence>
<accession>A0A5M4B8I5</accession>
<evidence type="ECO:0000256" key="1">
    <source>
        <dbReference type="ARBA" id="ARBA00023015"/>
    </source>
</evidence>